<proteinExistence type="predicted"/>
<reference evidence="1 2" key="1">
    <citation type="journal article" date="2014" name="Agronomy (Basel)">
        <title>A Draft Genome Sequence for Ensete ventricosum, the Drought-Tolerant Tree Against Hunger.</title>
        <authorList>
            <person name="Harrison J."/>
            <person name="Moore K.A."/>
            <person name="Paszkiewicz K."/>
            <person name="Jones T."/>
            <person name="Grant M."/>
            <person name="Ambacheew D."/>
            <person name="Muzemil S."/>
            <person name="Studholme D.J."/>
        </authorList>
    </citation>
    <scope>NUCLEOTIDE SEQUENCE [LARGE SCALE GENOMIC DNA]</scope>
</reference>
<gene>
    <name evidence="1" type="ORF">B296_00004921</name>
</gene>
<dbReference type="Proteomes" id="UP000287651">
    <property type="component" value="Unassembled WGS sequence"/>
</dbReference>
<dbReference type="AlphaFoldDB" id="A0A427B588"/>
<dbReference type="EMBL" id="AMZH03000456">
    <property type="protein sequence ID" value="RRT83654.1"/>
    <property type="molecule type" value="Genomic_DNA"/>
</dbReference>
<comment type="caution">
    <text evidence="1">The sequence shown here is derived from an EMBL/GenBank/DDBJ whole genome shotgun (WGS) entry which is preliminary data.</text>
</comment>
<sequence>MLGTESHWARLRARLEMLETKNPWARLRALLEMLETESPWARLSARLEILETKSSWTRLRARISTSDRQGCYATCFLVGRFFLGLMMICSPIKTLRKVTRGPRSISSGAKRHNKASRFLGR</sequence>
<organism evidence="1 2">
    <name type="scientific">Ensete ventricosum</name>
    <name type="common">Abyssinian banana</name>
    <name type="synonym">Musa ensete</name>
    <dbReference type="NCBI Taxonomy" id="4639"/>
    <lineage>
        <taxon>Eukaryota</taxon>
        <taxon>Viridiplantae</taxon>
        <taxon>Streptophyta</taxon>
        <taxon>Embryophyta</taxon>
        <taxon>Tracheophyta</taxon>
        <taxon>Spermatophyta</taxon>
        <taxon>Magnoliopsida</taxon>
        <taxon>Liliopsida</taxon>
        <taxon>Zingiberales</taxon>
        <taxon>Musaceae</taxon>
        <taxon>Ensete</taxon>
    </lineage>
</organism>
<evidence type="ECO:0000313" key="1">
    <source>
        <dbReference type="EMBL" id="RRT83654.1"/>
    </source>
</evidence>
<evidence type="ECO:0000313" key="2">
    <source>
        <dbReference type="Proteomes" id="UP000287651"/>
    </source>
</evidence>
<name>A0A427B588_ENSVE</name>
<accession>A0A427B588</accession>
<protein>
    <submittedName>
        <fullName evidence="1">Uncharacterized protein</fullName>
    </submittedName>
</protein>